<dbReference type="GO" id="GO:0006412">
    <property type="term" value="P:translation"/>
    <property type="evidence" value="ECO:0007669"/>
    <property type="project" value="TreeGrafter"/>
</dbReference>
<dbReference type="GO" id="GO:0006139">
    <property type="term" value="P:nucleobase-containing compound metabolic process"/>
    <property type="evidence" value="ECO:0007669"/>
    <property type="project" value="InterPro"/>
</dbReference>
<dbReference type="SUPFAM" id="SSF53098">
    <property type="entry name" value="Ribonuclease H-like"/>
    <property type="match status" value="1"/>
</dbReference>
<comment type="caution">
    <text evidence="3">The sequence shown here is derived from an EMBL/GenBank/DDBJ whole genome shotgun (WGS) entry which is preliminary data.</text>
</comment>
<feature type="region of interest" description="Disordered" evidence="1">
    <location>
        <begin position="925"/>
        <end position="1034"/>
    </location>
</feature>
<feature type="compositionally biased region" description="Low complexity" evidence="1">
    <location>
        <begin position="236"/>
        <end position="253"/>
    </location>
</feature>
<dbReference type="PROSITE" id="PS50126">
    <property type="entry name" value="S1"/>
    <property type="match status" value="1"/>
</dbReference>
<dbReference type="GO" id="GO:0003735">
    <property type="term" value="F:structural constituent of ribosome"/>
    <property type="evidence" value="ECO:0007669"/>
    <property type="project" value="TreeGrafter"/>
</dbReference>
<dbReference type="PANTHER" id="PTHR10724:SF10">
    <property type="entry name" value="S1 RNA-BINDING DOMAIN-CONTAINING PROTEIN 1"/>
    <property type="match status" value="1"/>
</dbReference>
<feature type="compositionally biased region" description="Basic and acidic residues" evidence="1">
    <location>
        <begin position="461"/>
        <end position="477"/>
    </location>
</feature>
<dbReference type="InterPro" id="IPR037027">
    <property type="entry name" value="YqgF/RNaseH-like_dom_sf"/>
</dbReference>
<evidence type="ECO:0000313" key="3">
    <source>
        <dbReference type="EMBL" id="KAA5540735.1"/>
    </source>
</evidence>
<organism evidence="3 4">
    <name type="scientific">Roseiconus nitratireducens</name>
    <dbReference type="NCBI Taxonomy" id="2605748"/>
    <lineage>
        <taxon>Bacteria</taxon>
        <taxon>Pseudomonadati</taxon>
        <taxon>Planctomycetota</taxon>
        <taxon>Planctomycetia</taxon>
        <taxon>Pirellulales</taxon>
        <taxon>Pirellulaceae</taxon>
        <taxon>Roseiconus</taxon>
    </lineage>
</organism>
<evidence type="ECO:0000256" key="1">
    <source>
        <dbReference type="SAM" id="MobiDB-lite"/>
    </source>
</evidence>
<feature type="region of interest" description="Disordered" evidence="1">
    <location>
        <begin position="1155"/>
        <end position="1349"/>
    </location>
</feature>
<name>A0A5M6D6C2_9BACT</name>
<dbReference type="Gene3D" id="3.30.420.140">
    <property type="entry name" value="YqgF/RNase H-like domain"/>
    <property type="match status" value="1"/>
</dbReference>
<dbReference type="Proteomes" id="UP000324479">
    <property type="component" value="Unassembled WGS sequence"/>
</dbReference>
<dbReference type="EMBL" id="VWOX01000012">
    <property type="protein sequence ID" value="KAA5540735.1"/>
    <property type="molecule type" value="Genomic_DNA"/>
</dbReference>
<feature type="compositionally biased region" description="Basic residues" evidence="1">
    <location>
        <begin position="204"/>
        <end position="216"/>
    </location>
</feature>
<dbReference type="SUPFAM" id="SSF158832">
    <property type="entry name" value="Tex N-terminal region-like"/>
    <property type="match status" value="1"/>
</dbReference>
<feature type="compositionally biased region" description="Low complexity" evidence="1">
    <location>
        <begin position="1320"/>
        <end position="1337"/>
    </location>
</feature>
<dbReference type="Pfam" id="PF00575">
    <property type="entry name" value="S1"/>
    <property type="match status" value="1"/>
</dbReference>
<sequence length="1349" mass="140715">MAVDLEAIARRGRCDASSLKLAMPLLEQGYTAPFLARYRRDELGGLDEATLWSLKAAMDAETSLAEFRDELYETWQSTPLADPSIGDAIKKSGSKRTLQRLHKRLRGETGTSVENDASRLAVRLLNPEKGDPADPKELAESMPSISDADAAVEGLQEALPARLAGDPRVINAAVRWLSRNAKIHVSNVHDPHIEAGDAQSGGKSKSKSGGKKKKKSAKTDATAEPAGATAEQSSGEQSTAEPTTAEPTAEQSAGQSPPSAGETAQAVGESSSSSSAAPGTADAAPGQQADSQSESSSGPAAESSSGPAAESSSSSASESEPTKPASDASGQETAAQDSDSDRHPGGRQESANQEPNERQPADDGSTSSNTESSDAAASDAAVSESSDTPPEAAPTAASADPPANAEATPAESDSSDTATSTDATSTDARAGSDSEAQSEPASEANADQKSGEDLPGFQPDPDSKPADKKPAEKEAAGKKSSSKKPKKISPRQRRRRWLVSVLKPLEGKRLQATKLSAFQIVMLGRALRSQVAVCAFEYDAAKLVAEIKRSVVGLNKSIEPLLDDIVMRHEADIREAAEAAWWDELHERASARLVGIAADHLRRHVNRGPVDAKVVMSIDAIGPKTAATAIVSADGRVLEGEDLPCQLSGAVRGQTVAKMGELIHQHGVDLVVVSNGPARRACLIALGDLIAQSPEGSIRWTVADRTGADAYASSDVANSEMRSTPRRFRAAAWIAFSILHPAQAYAKVDPLRLRLASFQSELSDEALEITLGDIMASGASRGGVDANAAPLGWLRQLPGMSDATAQALVSRREQTLLKSRQELLALEGWAGAVETRQALPFLRIFESDEPLDATLIHPDDYSLAKKLATALEIELPPAAPPGYQAPDYQQASEEAKAAELKLVDATTPKPQPAVEDFDKAGEKAGEFTLPDDADSSASDSQADAATSEASAMAASDADSDASPQTEPVQPAGSADESPEGEPQAASDSSETSDAETEAPEADATSEQASDQSAGTPEAPAEETPAAVQVVKRPRPEQAKIDKCIKEWQVGKHRVHQLVGWLCDPFGETAVSDDPPGVLTTMPTLKTLKTGDQVVGVVVGVMAFGVFVELAPDCSGLIHVSRLSDGYVEDLNEAIQVGDVVTAWVTGIDEKRRRVGLSALSPQQEAAAEQARQDRGDSRRDSRRGGKPAGGRGRGGAGRSDDSGRGRGRGAGASSGGSGRGGRGKASGGPPRGGRSRDQRGGRKSRQPESYRVVAKPEAKPISDAMQKGDEPLRSFGDLLQFYSGSEKKSAEKQSDGKPQQKSKPKAEESQAAGDPPASDATPAAKESPAESAPSAESKTGDANSSGASE</sequence>
<dbReference type="InterPro" id="IPR032639">
    <property type="entry name" value="Tex_YqgF"/>
</dbReference>
<feature type="compositionally biased region" description="Gly residues" evidence="1">
    <location>
        <begin position="1186"/>
        <end position="1197"/>
    </location>
</feature>
<dbReference type="Pfam" id="PF16921">
    <property type="entry name" value="Tex_YqgF"/>
    <property type="match status" value="1"/>
</dbReference>
<dbReference type="InterPro" id="IPR050437">
    <property type="entry name" value="Ribos_protein_bS1-like"/>
</dbReference>
<dbReference type="Gene3D" id="1.10.10.650">
    <property type="entry name" value="RuvA domain 2-like"/>
    <property type="match status" value="1"/>
</dbReference>
<feature type="compositionally biased region" description="Low complexity" evidence="1">
    <location>
        <begin position="935"/>
        <end position="962"/>
    </location>
</feature>
<feature type="compositionally biased region" description="Low complexity" evidence="1">
    <location>
        <begin position="270"/>
        <end position="319"/>
    </location>
</feature>
<dbReference type="SMART" id="SM00316">
    <property type="entry name" value="S1"/>
    <property type="match status" value="1"/>
</dbReference>
<dbReference type="InterPro" id="IPR023323">
    <property type="entry name" value="Tex-like_dom_sf"/>
</dbReference>
<feature type="compositionally biased region" description="Polar residues" evidence="1">
    <location>
        <begin position="435"/>
        <end position="448"/>
    </location>
</feature>
<evidence type="ECO:0000259" key="2">
    <source>
        <dbReference type="PROSITE" id="PS50126"/>
    </source>
</evidence>
<dbReference type="Pfam" id="PF09371">
    <property type="entry name" value="Tex_N"/>
    <property type="match status" value="1"/>
</dbReference>
<dbReference type="SUPFAM" id="SSF50249">
    <property type="entry name" value="Nucleic acid-binding proteins"/>
    <property type="match status" value="1"/>
</dbReference>
<feature type="domain" description="S1 motif" evidence="2">
    <location>
        <begin position="1090"/>
        <end position="1159"/>
    </location>
</feature>
<dbReference type="Gene3D" id="1.10.3500.10">
    <property type="entry name" value="Tex N-terminal region-like"/>
    <property type="match status" value="1"/>
</dbReference>
<proteinExistence type="predicted"/>
<feature type="compositionally biased region" description="Polar residues" evidence="1">
    <location>
        <begin position="1340"/>
        <end position="1349"/>
    </location>
</feature>
<feature type="compositionally biased region" description="Low complexity" evidence="1">
    <location>
        <begin position="1015"/>
        <end position="1026"/>
    </location>
</feature>
<feature type="compositionally biased region" description="Acidic residues" evidence="1">
    <location>
        <begin position="990"/>
        <end position="1000"/>
    </location>
</feature>
<dbReference type="InterPro" id="IPR012337">
    <property type="entry name" value="RNaseH-like_sf"/>
</dbReference>
<keyword evidence="4" id="KW-1185">Reference proteome</keyword>
<dbReference type="Gene3D" id="2.40.50.140">
    <property type="entry name" value="Nucleic acid-binding proteins"/>
    <property type="match status" value="1"/>
</dbReference>
<feature type="region of interest" description="Disordered" evidence="1">
    <location>
        <begin position="188"/>
        <end position="493"/>
    </location>
</feature>
<protein>
    <submittedName>
        <fullName evidence="3">S1 RNA-binding domain-containing protein</fullName>
    </submittedName>
</protein>
<dbReference type="InterPro" id="IPR003029">
    <property type="entry name" value="S1_domain"/>
</dbReference>
<feature type="compositionally biased region" description="Basic and acidic residues" evidence="1">
    <location>
        <begin position="1170"/>
        <end position="1183"/>
    </location>
</feature>
<evidence type="ECO:0000313" key="4">
    <source>
        <dbReference type="Proteomes" id="UP000324479"/>
    </source>
</evidence>
<dbReference type="RefSeq" id="WP_150078300.1">
    <property type="nucleotide sequence ID" value="NZ_VWOX01000012.1"/>
</dbReference>
<dbReference type="InterPro" id="IPR018974">
    <property type="entry name" value="Tex-like_N"/>
</dbReference>
<dbReference type="InterPro" id="IPR023319">
    <property type="entry name" value="Tex-like_HTH_dom_sf"/>
</dbReference>
<feature type="compositionally biased region" description="Basic and acidic residues" evidence="1">
    <location>
        <begin position="1234"/>
        <end position="1272"/>
    </location>
</feature>
<dbReference type="InterPro" id="IPR012340">
    <property type="entry name" value="NA-bd_OB-fold"/>
</dbReference>
<dbReference type="GO" id="GO:0003729">
    <property type="term" value="F:mRNA binding"/>
    <property type="evidence" value="ECO:0007669"/>
    <property type="project" value="TreeGrafter"/>
</dbReference>
<feature type="compositionally biased region" description="Polar residues" evidence="1">
    <location>
        <begin position="328"/>
        <end position="337"/>
    </location>
</feature>
<dbReference type="PANTHER" id="PTHR10724">
    <property type="entry name" value="30S RIBOSOMAL PROTEIN S1"/>
    <property type="match status" value="1"/>
</dbReference>
<gene>
    <name evidence="3" type="ORF">FYK55_20330</name>
</gene>
<feature type="compositionally biased region" description="Low complexity" evidence="1">
    <location>
        <begin position="362"/>
        <end position="434"/>
    </location>
</feature>
<accession>A0A5M6D6C2</accession>
<reference evidence="3 4" key="1">
    <citation type="submission" date="2019-08" db="EMBL/GenBank/DDBJ databases">
        <authorList>
            <person name="Dhanesh K."/>
            <person name="Kumar G."/>
            <person name="Sasikala C."/>
            <person name="Venkata Ramana C."/>
        </authorList>
    </citation>
    <scope>NUCLEOTIDE SEQUENCE [LARGE SCALE GENOMIC DNA]</scope>
    <source>
        <strain evidence="3 4">JC645</strain>
    </source>
</reference>
<feature type="compositionally biased region" description="Gly residues" evidence="1">
    <location>
        <begin position="1208"/>
        <end position="1231"/>
    </location>
</feature>
<dbReference type="InterPro" id="IPR010994">
    <property type="entry name" value="RuvA_2-like"/>
</dbReference>
<feature type="compositionally biased region" description="Basic residues" evidence="1">
    <location>
        <begin position="480"/>
        <end position="493"/>
    </location>
</feature>
<dbReference type="SUPFAM" id="SSF47781">
    <property type="entry name" value="RuvA domain 2-like"/>
    <property type="match status" value="1"/>
</dbReference>
<dbReference type="Gene3D" id="1.10.150.310">
    <property type="entry name" value="Tex RuvX-like domain-like"/>
    <property type="match status" value="1"/>
</dbReference>
<feature type="compositionally biased region" description="Basic and acidic residues" evidence="1">
    <location>
        <begin position="1285"/>
        <end position="1295"/>
    </location>
</feature>